<keyword evidence="3 7" id="KW-0812">Transmembrane</keyword>
<dbReference type="EMBL" id="CVQH01012225">
    <property type="protein sequence ID" value="CRK21132.1"/>
    <property type="molecule type" value="Genomic_DNA"/>
</dbReference>
<feature type="transmembrane region" description="Helical" evidence="7">
    <location>
        <begin position="554"/>
        <end position="576"/>
    </location>
</feature>
<dbReference type="Gene3D" id="1.20.1250.20">
    <property type="entry name" value="MFS general substrate transporter like domains"/>
    <property type="match status" value="1"/>
</dbReference>
<protein>
    <recommendedName>
        <fullName evidence="10">General alpha-glucoside permease</fullName>
    </recommendedName>
</protein>
<dbReference type="PANTHER" id="PTHR19432">
    <property type="entry name" value="SUGAR TRANSPORTER"/>
    <property type="match status" value="1"/>
</dbReference>
<dbReference type="SUPFAM" id="SSF103473">
    <property type="entry name" value="MFS general substrate transporter"/>
    <property type="match status" value="2"/>
</dbReference>
<name>A0A0G4LGF6_VERLO</name>
<evidence type="ECO:0000313" key="8">
    <source>
        <dbReference type="EMBL" id="CRK21132.1"/>
    </source>
</evidence>
<dbReference type="InterPro" id="IPR036259">
    <property type="entry name" value="MFS_trans_sf"/>
</dbReference>
<accession>A0A0G4LGF6</accession>
<feature type="transmembrane region" description="Helical" evidence="7">
    <location>
        <begin position="644"/>
        <end position="664"/>
    </location>
</feature>
<evidence type="ECO:0000256" key="1">
    <source>
        <dbReference type="ARBA" id="ARBA00004141"/>
    </source>
</evidence>
<feature type="transmembrane region" description="Helical" evidence="7">
    <location>
        <begin position="348"/>
        <end position="371"/>
    </location>
</feature>
<evidence type="ECO:0008006" key="10">
    <source>
        <dbReference type="Google" id="ProtNLM"/>
    </source>
</evidence>
<feature type="transmembrane region" description="Helical" evidence="7">
    <location>
        <begin position="286"/>
        <end position="308"/>
    </location>
</feature>
<dbReference type="AlphaFoldDB" id="A0A0G4LGF6"/>
<gene>
    <name evidence="8" type="ORF">BN1708_013008</name>
</gene>
<dbReference type="Pfam" id="PF13347">
    <property type="entry name" value="MFS_2"/>
    <property type="match status" value="1"/>
</dbReference>
<evidence type="ECO:0000313" key="9">
    <source>
        <dbReference type="Proteomes" id="UP000044602"/>
    </source>
</evidence>
<evidence type="ECO:0000256" key="7">
    <source>
        <dbReference type="SAM" id="Phobius"/>
    </source>
</evidence>
<reference evidence="8 9" key="1">
    <citation type="submission" date="2015-05" db="EMBL/GenBank/DDBJ databases">
        <authorList>
            <person name="Wang D.B."/>
            <person name="Wang M."/>
        </authorList>
    </citation>
    <scope>NUCLEOTIDE SEQUENCE [LARGE SCALE GENOMIC DNA]</scope>
    <source>
        <strain evidence="8">VL1</strain>
    </source>
</reference>
<feature type="non-terminal residue" evidence="8">
    <location>
        <position position="753"/>
    </location>
</feature>
<evidence type="ECO:0000256" key="3">
    <source>
        <dbReference type="ARBA" id="ARBA00022692"/>
    </source>
</evidence>
<feature type="transmembrane region" description="Helical" evidence="7">
    <location>
        <begin position="462"/>
        <end position="485"/>
    </location>
</feature>
<evidence type="ECO:0000256" key="5">
    <source>
        <dbReference type="ARBA" id="ARBA00023136"/>
    </source>
</evidence>
<feature type="transmembrane region" description="Helical" evidence="7">
    <location>
        <begin position="530"/>
        <end position="548"/>
    </location>
</feature>
<feature type="transmembrane region" description="Helical" evidence="7">
    <location>
        <begin position="410"/>
        <end position="432"/>
    </location>
</feature>
<evidence type="ECO:0000256" key="2">
    <source>
        <dbReference type="ARBA" id="ARBA00022448"/>
    </source>
</evidence>
<feature type="region of interest" description="Disordered" evidence="6">
    <location>
        <begin position="587"/>
        <end position="618"/>
    </location>
</feature>
<feature type="transmembrane region" description="Helical" evidence="7">
    <location>
        <begin position="109"/>
        <end position="127"/>
    </location>
</feature>
<dbReference type="PANTHER" id="PTHR19432:SF35">
    <property type="entry name" value="SOLUTE CARRIER FAMILY 45 MEMBER 3 ISOFORM X1"/>
    <property type="match status" value="1"/>
</dbReference>
<feature type="transmembrane region" description="Helical" evidence="7">
    <location>
        <begin position="193"/>
        <end position="213"/>
    </location>
</feature>
<feature type="transmembrane region" description="Helical" evidence="7">
    <location>
        <begin position="225"/>
        <end position="247"/>
    </location>
</feature>
<evidence type="ECO:0000256" key="4">
    <source>
        <dbReference type="ARBA" id="ARBA00022989"/>
    </source>
</evidence>
<keyword evidence="9" id="KW-1185">Reference proteome</keyword>
<dbReference type="GO" id="GO:0008506">
    <property type="term" value="F:sucrose:proton symporter activity"/>
    <property type="evidence" value="ECO:0007669"/>
    <property type="project" value="TreeGrafter"/>
</dbReference>
<dbReference type="Proteomes" id="UP000044602">
    <property type="component" value="Unassembled WGS sequence"/>
</dbReference>
<keyword evidence="5 7" id="KW-0472">Membrane</keyword>
<proteinExistence type="predicted"/>
<feature type="transmembrane region" description="Helical" evidence="7">
    <location>
        <begin position="76"/>
        <end position="97"/>
    </location>
</feature>
<feature type="region of interest" description="Disordered" evidence="6">
    <location>
        <begin position="1"/>
        <end position="30"/>
    </location>
</feature>
<feature type="transmembrane region" description="Helical" evidence="7">
    <location>
        <begin position="147"/>
        <end position="167"/>
    </location>
</feature>
<keyword evidence="4 7" id="KW-1133">Transmembrane helix</keyword>
<organism evidence="8 9">
    <name type="scientific">Verticillium longisporum</name>
    <name type="common">Verticillium dahliae var. longisporum</name>
    <dbReference type="NCBI Taxonomy" id="100787"/>
    <lineage>
        <taxon>Eukaryota</taxon>
        <taxon>Fungi</taxon>
        <taxon>Dikarya</taxon>
        <taxon>Ascomycota</taxon>
        <taxon>Pezizomycotina</taxon>
        <taxon>Sordariomycetes</taxon>
        <taxon>Hypocreomycetidae</taxon>
        <taxon>Glomerellales</taxon>
        <taxon>Plectosphaerellaceae</taxon>
        <taxon>Verticillium</taxon>
    </lineage>
</organism>
<evidence type="ECO:0000256" key="6">
    <source>
        <dbReference type="SAM" id="MobiDB-lite"/>
    </source>
</evidence>
<feature type="transmembrane region" description="Helical" evidence="7">
    <location>
        <begin position="676"/>
        <end position="695"/>
    </location>
</feature>
<sequence length="753" mass="81933">MANERSPLLRPGPDDDDLGDGNTVLGDSDDSQQTKSVWYLILLTISIGGLQIAWSVELSNGSPYLLSLGLSKSLMALVWIAGPLTGTLVQPYVGMLSDNCRVPWGKRKPFMVGGTIATIISLMFLAWTKEIVGNVLGLFGAHPESQGVRIAIICAAVAGIYILDFAINTVQAAIRAFIVDCAPPHQQEAANAMASRIVGFGNIIGYCAGYVNLPPRLWFLGDSQFKILCAIASIALAATVALSTVLIKERDPRLDGPPAKADSGVLSFFAKIFTSIKRLPPQVKKVCQVQFCAWIGFFPLLFYTSSYIGEIYVEPYLQANPHMSPEELDELYEQATQVGTFALLINSVFKILCAIASIALAATVALSTVLIKERDPRLDGPPAKTDSGLLSFFAKIFTSIKRLPPQVKKVCQVQFCAWIGFFPLLFYTSSYIGEIYVEPYLQTNPHMSPEELDELYEQATQVGTFALLINSVVSLLTNVFLPFLIAPTYDSHPVVGDVPGESDMGPKYYDDDSPPWLDRLQIPGFTLKRAWFGSLVLFAGAMFCTVIVRTVEAATALIGLVGITWAMTLWAPWAIISAEISRRDAMVRATKQRRPRNERSAHGSSSESVSSDVHARGDRHSIQSIQSDDEEMDQAGVILGIHNMAIAAPQIIATIGSSIIFRIWQKPRGTPGDHSISVVLALGGIAVLVSSFFVASIHENTSMPLDATVAAEEGDEEGSRPMTARSRSYGHLPRATLQRATLTRNKSFGGLEY</sequence>
<feature type="transmembrane region" description="Helical" evidence="7">
    <location>
        <begin position="37"/>
        <end position="56"/>
    </location>
</feature>
<comment type="subcellular location">
    <subcellularLocation>
        <location evidence="1">Membrane</location>
        <topology evidence="1">Multi-pass membrane protein</topology>
    </subcellularLocation>
</comment>
<dbReference type="STRING" id="100787.A0A0G4LGF6"/>
<keyword evidence="2" id="KW-0813">Transport</keyword>
<feature type="compositionally biased region" description="Low complexity" evidence="6">
    <location>
        <begin position="602"/>
        <end position="612"/>
    </location>
</feature>
<dbReference type="GO" id="GO:0005886">
    <property type="term" value="C:plasma membrane"/>
    <property type="evidence" value="ECO:0007669"/>
    <property type="project" value="TreeGrafter"/>
</dbReference>